<organism evidence="6 7">
    <name type="scientific">Polystyrenella longa</name>
    <dbReference type="NCBI Taxonomy" id="2528007"/>
    <lineage>
        <taxon>Bacteria</taxon>
        <taxon>Pseudomonadati</taxon>
        <taxon>Planctomycetota</taxon>
        <taxon>Planctomycetia</taxon>
        <taxon>Planctomycetales</taxon>
        <taxon>Planctomycetaceae</taxon>
        <taxon>Polystyrenella</taxon>
    </lineage>
</organism>
<keyword evidence="6" id="KW-0449">Lipoprotein</keyword>
<accession>A0A518CP83</accession>
<dbReference type="GO" id="GO:0016887">
    <property type="term" value="F:ATP hydrolysis activity"/>
    <property type="evidence" value="ECO:0007669"/>
    <property type="project" value="InterPro"/>
</dbReference>
<dbReference type="GO" id="GO:0098796">
    <property type="term" value="C:membrane protein complex"/>
    <property type="evidence" value="ECO:0007669"/>
    <property type="project" value="UniProtKB-ARBA"/>
</dbReference>
<keyword evidence="2" id="KW-0547">Nucleotide-binding</keyword>
<keyword evidence="1" id="KW-0813">Transport</keyword>
<dbReference type="GO" id="GO:0005524">
    <property type="term" value="F:ATP binding"/>
    <property type="evidence" value="ECO:0007669"/>
    <property type="project" value="UniProtKB-KW"/>
</dbReference>
<dbReference type="Pfam" id="PF00005">
    <property type="entry name" value="ABC_tran"/>
    <property type="match status" value="1"/>
</dbReference>
<dbReference type="PROSITE" id="PS00211">
    <property type="entry name" value="ABC_TRANSPORTER_1"/>
    <property type="match status" value="1"/>
</dbReference>
<dbReference type="KEGG" id="plon:Pla110_27740"/>
<dbReference type="SMART" id="SM00382">
    <property type="entry name" value="AAA"/>
    <property type="match status" value="1"/>
</dbReference>
<evidence type="ECO:0000256" key="3">
    <source>
        <dbReference type="ARBA" id="ARBA00022840"/>
    </source>
</evidence>
<dbReference type="CDD" id="cd03255">
    <property type="entry name" value="ABC_MJ0796_LolCDE_FtsE"/>
    <property type="match status" value="1"/>
</dbReference>
<dbReference type="Proteomes" id="UP000317178">
    <property type="component" value="Chromosome"/>
</dbReference>
<evidence type="ECO:0000256" key="4">
    <source>
        <dbReference type="ARBA" id="ARBA00038388"/>
    </source>
</evidence>
<dbReference type="InterPro" id="IPR003593">
    <property type="entry name" value="AAA+_ATPase"/>
</dbReference>
<evidence type="ECO:0000313" key="7">
    <source>
        <dbReference type="Proteomes" id="UP000317178"/>
    </source>
</evidence>
<dbReference type="PROSITE" id="PS50893">
    <property type="entry name" value="ABC_TRANSPORTER_2"/>
    <property type="match status" value="1"/>
</dbReference>
<dbReference type="FunFam" id="3.40.50.300:FF:000032">
    <property type="entry name" value="Export ABC transporter ATP-binding protein"/>
    <property type="match status" value="1"/>
</dbReference>
<sequence length="240" mass="26072">MATADLSIQDVSKVYQTVEGTLTILNEVNLELKRGEALAITGPSGSGKSTLLYIIGTLENPTTGTVQLNGQNPFELKPAEQAMFRNHEIGFIFQDHHLLPQCSVLENVLIPTLVDKGATKEKTELAKSLLDRVDLTKRIEHRPAQLSGGERQRVAVCRALINNPTVLLADEPTGNLDPRTAEAIGSLLLEIGKEQNTILVCVTHSETLAERFEFRQELSDGKLNVLATGSASVYSEGTKA</sequence>
<dbReference type="InterPro" id="IPR017871">
    <property type="entry name" value="ABC_transporter-like_CS"/>
</dbReference>
<dbReference type="AlphaFoldDB" id="A0A518CP83"/>
<evidence type="ECO:0000256" key="2">
    <source>
        <dbReference type="ARBA" id="ARBA00022741"/>
    </source>
</evidence>
<dbReference type="InterPro" id="IPR027417">
    <property type="entry name" value="P-loop_NTPase"/>
</dbReference>
<dbReference type="InterPro" id="IPR003439">
    <property type="entry name" value="ABC_transporter-like_ATP-bd"/>
</dbReference>
<dbReference type="SUPFAM" id="SSF52540">
    <property type="entry name" value="P-loop containing nucleoside triphosphate hydrolases"/>
    <property type="match status" value="1"/>
</dbReference>
<evidence type="ECO:0000313" key="6">
    <source>
        <dbReference type="EMBL" id="QDU81037.1"/>
    </source>
</evidence>
<evidence type="ECO:0000256" key="1">
    <source>
        <dbReference type="ARBA" id="ARBA00022448"/>
    </source>
</evidence>
<dbReference type="GO" id="GO:0022857">
    <property type="term" value="F:transmembrane transporter activity"/>
    <property type="evidence" value="ECO:0007669"/>
    <property type="project" value="UniProtKB-ARBA"/>
</dbReference>
<dbReference type="PANTHER" id="PTHR42798:SF2">
    <property type="entry name" value="ABC TRANSPORTER ATP-BINDING PROTEIN MG467-RELATED"/>
    <property type="match status" value="1"/>
</dbReference>
<dbReference type="PANTHER" id="PTHR42798">
    <property type="entry name" value="LIPOPROTEIN-RELEASING SYSTEM ATP-BINDING PROTEIN LOLD"/>
    <property type="match status" value="1"/>
</dbReference>
<dbReference type="OrthoDB" id="273392at2"/>
<proteinExistence type="inferred from homology"/>
<reference evidence="6 7" key="1">
    <citation type="submission" date="2019-02" db="EMBL/GenBank/DDBJ databases">
        <title>Deep-cultivation of Planctomycetes and their phenomic and genomic characterization uncovers novel biology.</title>
        <authorList>
            <person name="Wiegand S."/>
            <person name="Jogler M."/>
            <person name="Boedeker C."/>
            <person name="Pinto D."/>
            <person name="Vollmers J."/>
            <person name="Rivas-Marin E."/>
            <person name="Kohn T."/>
            <person name="Peeters S.H."/>
            <person name="Heuer A."/>
            <person name="Rast P."/>
            <person name="Oberbeckmann S."/>
            <person name="Bunk B."/>
            <person name="Jeske O."/>
            <person name="Meyerdierks A."/>
            <person name="Storesund J.E."/>
            <person name="Kallscheuer N."/>
            <person name="Luecker S."/>
            <person name="Lage O.M."/>
            <person name="Pohl T."/>
            <person name="Merkel B.J."/>
            <person name="Hornburger P."/>
            <person name="Mueller R.-W."/>
            <person name="Bruemmer F."/>
            <person name="Labrenz M."/>
            <person name="Spormann A.M."/>
            <person name="Op den Camp H."/>
            <person name="Overmann J."/>
            <person name="Amann R."/>
            <person name="Jetten M.S.M."/>
            <person name="Mascher T."/>
            <person name="Medema M.H."/>
            <person name="Devos D.P."/>
            <person name="Kaster A.-K."/>
            <person name="Ovreas L."/>
            <person name="Rohde M."/>
            <person name="Galperin M.Y."/>
            <person name="Jogler C."/>
        </authorList>
    </citation>
    <scope>NUCLEOTIDE SEQUENCE [LARGE SCALE GENOMIC DNA]</scope>
    <source>
        <strain evidence="6 7">Pla110</strain>
    </source>
</reference>
<keyword evidence="6" id="KW-0378">Hydrolase</keyword>
<dbReference type="EC" id="3.6.3.-" evidence="6"/>
<keyword evidence="3 6" id="KW-0067">ATP-binding</keyword>
<evidence type="ECO:0000259" key="5">
    <source>
        <dbReference type="PROSITE" id="PS50893"/>
    </source>
</evidence>
<feature type="domain" description="ABC transporter" evidence="5">
    <location>
        <begin position="6"/>
        <end position="240"/>
    </location>
</feature>
<keyword evidence="7" id="KW-1185">Reference proteome</keyword>
<dbReference type="RefSeq" id="WP_144996260.1">
    <property type="nucleotide sequence ID" value="NZ_CP036281.1"/>
</dbReference>
<protein>
    <submittedName>
        <fullName evidence="6">Lipoprotein-releasing system ATP-binding protein LolD</fullName>
        <ecNumber evidence="6">3.6.3.-</ecNumber>
    </submittedName>
</protein>
<name>A0A518CP83_9PLAN</name>
<gene>
    <name evidence="6" type="primary">lolD_2</name>
    <name evidence="6" type="ORF">Pla110_27740</name>
</gene>
<dbReference type="InterPro" id="IPR017911">
    <property type="entry name" value="MacB-like_ATP-bd"/>
</dbReference>
<dbReference type="EMBL" id="CP036281">
    <property type="protein sequence ID" value="QDU81037.1"/>
    <property type="molecule type" value="Genomic_DNA"/>
</dbReference>
<comment type="similarity">
    <text evidence="4">Belongs to the ABC transporter superfamily. Macrolide exporter (TC 3.A.1.122) family.</text>
</comment>
<dbReference type="Gene3D" id="3.40.50.300">
    <property type="entry name" value="P-loop containing nucleotide triphosphate hydrolases"/>
    <property type="match status" value="1"/>
</dbReference>